<accession>A0ABZ0ZAT2</accession>
<dbReference type="Proteomes" id="UP001322785">
    <property type="component" value="Chromosome"/>
</dbReference>
<reference evidence="1 2" key="1">
    <citation type="submission" date="2023-12" db="EMBL/GenBank/DDBJ databases">
        <authorList>
            <person name="Menendez E."/>
            <person name="Kaur S."/>
            <person name="Flores-Felix J.D."/>
            <person name="diCenzo G.C."/>
            <person name="Peix A."/>
            <person name="Velazquez E."/>
        </authorList>
    </citation>
    <scope>NUCLEOTIDE SEQUENCE [LARGE SCALE GENOMIC DNA]</scope>
    <source>
        <strain evidence="1 2">CIP 108029</strain>
    </source>
</reference>
<proteinExistence type="predicted"/>
<organism evidence="1 2">
    <name type="scientific">Rhizobium indigoferae</name>
    <dbReference type="NCBI Taxonomy" id="158891"/>
    <lineage>
        <taxon>Bacteria</taxon>
        <taxon>Pseudomonadati</taxon>
        <taxon>Pseudomonadota</taxon>
        <taxon>Alphaproteobacteria</taxon>
        <taxon>Hyphomicrobiales</taxon>
        <taxon>Rhizobiaceae</taxon>
        <taxon>Rhizobium/Agrobacterium group</taxon>
        <taxon>Rhizobium</taxon>
    </lineage>
</organism>
<dbReference type="RefSeq" id="WP_193444397.1">
    <property type="nucleotide sequence ID" value="NZ_BSOQ01000053.1"/>
</dbReference>
<evidence type="ECO:0000313" key="2">
    <source>
        <dbReference type="Proteomes" id="UP001322785"/>
    </source>
</evidence>
<keyword evidence="2" id="KW-1185">Reference proteome</keyword>
<gene>
    <name evidence="1" type="ORF">U5G49_000696</name>
</gene>
<dbReference type="EMBL" id="CP140635">
    <property type="protein sequence ID" value="WQN35655.1"/>
    <property type="molecule type" value="Genomic_DNA"/>
</dbReference>
<name>A0ABZ0ZAT2_9HYPH</name>
<evidence type="ECO:0000313" key="1">
    <source>
        <dbReference type="EMBL" id="WQN35655.1"/>
    </source>
</evidence>
<sequence>MQVSEKSITQMGYKRQESRPFLVFIARPLILRNFRAQNRAAPLLKLRLPGFTQSRTENRCALFLELLSLVSQFRTENRYALFLELL</sequence>
<protein>
    <submittedName>
        <fullName evidence="1">Uncharacterized protein</fullName>
    </submittedName>
</protein>